<dbReference type="CDD" id="cd00093">
    <property type="entry name" value="HTH_XRE"/>
    <property type="match status" value="1"/>
</dbReference>
<dbReference type="GO" id="GO:0005829">
    <property type="term" value="C:cytosol"/>
    <property type="evidence" value="ECO:0007669"/>
    <property type="project" value="TreeGrafter"/>
</dbReference>
<name>B8JEE6_ANAD2</name>
<protein>
    <submittedName>
        <fullName evidence="4">Transcriptional regulator, XRE family</fullName>
    </submittedName>
</protein>
<evidence type="ECO:0000313" key="5">
    <source>
        <dbReference type="Proteomes" id="UP000007089"/>
    </source>
</evidence>
<dbReference type="Gene3D" id="2.60.120.10">
    <property type="entry name" value="Jelly Rolls"/>
    <property type="match status" value="1"/>
</dbReference>
<dbReference type="PROSITE" id="PS50943">
    <property type="entry name" value="HTH_CROC1"/>
    <property type="match status" value="1"/>
</dbReference>
<dbReference type="PANTHER" id="PTHR46797:SF1">
    <property type="entry name" value="METHYLPHOSPHONATE SYNTHASE"/>
    <property type="match status" value="1"/>
</dbReference>
<dbReference type="GO" id="GO:0003677">
    <property type="term" value="F:DNA binding"/>
    <property type="evidence" value="ECO:0007669"/>
    <property type="project" value="UniProtKB-KW"/>
</dbReference>
<gene>
    <name evidence="4" type="ordered locus">A2cp1_0921</name>
</gene>
<dbReference type="InterPro" id="IPR050807">
    <property type="entry name" value="TransReg_Diox_bact_type"/>
</dbReference>
<dbReference type="SUPFAM" id="SSF51182">
    <property type="entry name" value="RmlC-like cupins"/>
    <property type="match status" value="1"/>
</dbReference>
<organism evidence="4 5">
    <name type="scientific">Anaeromyxobacter dehalogenans (strain ATCC BAA-258 / DSM 21875 / 2CP-1)</name>
    <dbReference type="NCBI Taxonomy" id="455488"/>
    <lineage>
        <taxon>Bacteria</taxon>
        <taxon>Pseudomonadati</taxon>
        <taxon>Myxococcota</taxon>
        <taxon>Myxococcia</taxon>
        <taxon>Myxococcales</taxon>
        <taxon>Cystobacterineae</taxon>
        <taxon>Anaeromyxobacteraceae</taxon>
        <taxon>Anaeromyxobacter</taxon>
    </lineage>
</organism>
<dbReference type="GO" id="GO:0003700">
    <property type="term" value="F:DNA-binding transcription factor activity"/>
    <property type="evidence" value="ECO:0007669"/>
    <property type="project" value="TreeGrafter"/>
</dbReference>
<dbReference type="InterPro" id="IPR001387">
    <property type="entry name" value="Cro/C1-type_HTH"/>
</dbReference>
<evidence type="ECO:0000256" key="1">
    <source>
        <dbReference type="ARBA" id="ARBA00023125"/>
    </source>
</evidence>
<dbReference type="SMART" id="SM00530">
    <property type="entry name" value="HTH_XRE"/>
    <property type="match status" value="1"/>
</dbReference>
<dbReference type="Gene3D" id="1.10.260.40">
    <property type="entry name" value="lambda repressor-like DNA-binding domains"/>
    <property type="match status" value="1"/>
</dbReference>
<feature type="compositionally biased region" description="Low complexity" evidence="2">
    <location>
        <begin position="53"/>
        <end position="66"/>
    </location>
</feature>
<dbReference type="SUPFAM" id="SSF47413">
    <property type="entry name" value="lambda repressor-like DNA-binding domains"/>
    <property type="match status" value="1"/>
</dbReference>
<dbReference type="Pfam" id="PF07883">
    <property type="entry name" value="Cupin_2"/>
    <property type="match status" value="1"/>
</dbReference>
<evidence type="ECO:0000256" key="2">
    <source>
        <dbReference type="SAM" id="MobiDB-lite"/>
    </source>
</evidence>
<proteinExistence type="predicted"/>
<dbReference type="CDD" id="cd02209">
    <property type="entry name" value="cupin_XRE_C"/>
    <property type="match status" value="1"/>
</dbReference>
<dbReference type="InterPro" id="IPR013096">
    <property type="entry name" value="Cupin_2"/>
</dbReference>
<evidence type="ECO:0000313" key="4">
    <source>
        <dbReference type="EMBL" id="ACL64272.1"/>
    </source>
</evidence>
<feature type="domain" description="HTH cro/C1-type" evidence="3">
    <location>
        <begin position="84"/>
        <end position="138"/>
    </location>
</feature>
<dbReference type="InterPro" id="IPR010982">
    <property type="entry name" value="Lambda_DNA-bd_dom_sf"/>
</dbReference>
<dbReference type="Proteomes" id="UP000007089">
    <property type="component" value="Chromosome"/>
</dbReference>
<dbReference type="PANTHER" id="PTHR46797">
    <property type="entry name" value="HTH-TYPE TRANSCRIPTIONAL REGULATOR"/>
    <property type="match status" value="1"/>
</dbReference>
<keyword evidence="1" id="KW-0238">DNA-binding</keyword>
<dbReference type="AlphaFoldDB" id="B8JEE6"/>
<feature type="compositionally biased region" description="Basic and acidic residues" evidence="2">
    <location>
        <begin position="35"/>
        <end position="48"/>
    </location>
</feature>
<dbReference type="InterPro" id="IPR014710">
    <property type="entry name" value="RmlC-like_jellyroll"/>
</dbReference>
<dbReference type="KEGG" id="acp:A2cp1_0921"/>
<feature type="region of interest" description="Disordered" evidence="2">
    <location>
        <begin position="1"/>
        <end position="76"/>
    </location>
</feature>
<dbReference type="HOGENOM" id="CLU_085376_5_0_7"/>
<keyword evidence="5" id="KW-1185">Reference proteome</keyword>
<evidence type="ECO:0000259" key="3">
    <source>
        <dbReference type="PROSITE" id="PS50943"/>
    </source>
</evidence>
<dbReference type="EMBL" id="CP001359">
    <property type="protein sequence ID" value="ACL64272.1"/>
    <property type="molecule type" value="Genomic_DNA"/>
</dbReference>
<feature type="compositionally biased region" description="Polar residues" evidence="2">
    <location>
        <begin position="1"/>
        <end position="16"/>
    </location>
</feature>
<dbReference type="Pfam" id="PF01381">
    <property type="entry name" value="HTH_3"/>
    <property type="match status" value="1"/>
</dbReference>
<accession>B8JEE6</accession>
<dbReference type="InterPro" id="IPR011051">
    <property type="entry name" value="RmlC_Cupin_sf"/>
</dbReference>
<reference evidence="4" key="1">
    <citation type="submission" date="2009-01" db="EMBL/GenBank/DDBJ databases">
        <title>Complete sequence of Anaeromyxobacter dehalogenans 2CP-1.</title>
        <authorList>
            <consortium name="US DOE Joint Genome Institute"/>
            <person name="Lucas S."/>
            <person name="Copeland A."/>
            <person name="Lapidus A."/>
            <person name="Glavina del Rio T."/>
            <person name="Dalin E."/>
            <person name="Tice H."/>
            <person name="Bruce D."/>
            <person name="Goodwin L."/>
            <person name="Pitluck S."/>
            <person name="Saunders E."/>
            <person name="Brettin T."/>
            <person name="Detter J.C."/>
            <person name="Han C."/>
            <person name="Larimer F."/>
            <person name="Land M."/>
            <person name="Hauser L."/>
            <person name="Kyrpides N."/>
            <person name="Ovchinnikova G."/>
            <person name="Beliaev A.S."/>
            <person name="Richardson P."/>
        </authorList>
    </citation>
    <scope>NUCLEOTIDE SEQUENCE</scope>
    <source>
        <strain evidence="4">2CP-1</strain>
    </source>
</reference>
<sequence length="260" mass="27985">MAQARLQSSGSVTSVSRHGPAALAERVDNASVVTENHRFMKTARDTQKRPRRPAAAPPEARSAPEPGEVAPAGKDLTPVVGTNLRRLRTQRDLSLEKLSKLSGVSRAMLGQIELGQSAPTINVLWKISSALSVPFSALITARSTGGLHVLRAEHAKVLSSHDGSYSSRALFPFDEPRRVEFYELRMAPGSVERADAHNPGTIENLVVAAGAVEIEVPGRKEQLGTGDAIVFQADAPHVYRSRADVETVMYLVMTYADTVG</sequence>